<dbReference type="InterPro" id="IPR009061">
    <property type="entry name" value="DNA-bd_dom_put_sf"/>
</dbReference>
<evidence type="ECO:0000313" key="2">
    <source>
        <dbReference type="EMBL" id="HGZ12541.1"/>
    </source>
</evidence>
<dbReference type="PANTHER" id="PTHR36154">
    <property type="entry name" value="DNA-BINDING TRANSCRIPTIONAL ACTIVATOR ALPA"/>
    <property type="match status" value="1"/>
</dbReference>
<protein>
    <submittedName>
        <fullName evidence="2">AlpA family transcriptional regulator</fullName>
    </submittedName>
</protein>
<dbReference type="Gene3D" id="1.10.238.160">
    <property type="match status" value="1"/>
</dbReference>
<dbReference type="Pfam" id="PF05930">
    <property type="entry name" value="Phage_AlpA"/>
    <property type="match status" value="1"/>
</dbReference>
<dbReference type="AlphaFoldDB" id="A0A7C5EQN6"/>
<dbReference type="EMBL" id="DTKJ01000069">
    <property type="protein sequence ID" value="HGZ12541.1"/>
    <property type="molecule type" value="Genomic_DNA"/>
</dbReference>
<reference evidence="2" key="1">
    <citation type="journal article" date="2020" name="mSystems">
        <title>Genome- and Community-Level Interaction Insights into Carbon Utilization and Element Cycling Functions of Hydrothermarchaeota in Hydrothermal Sediment.</title>
        <authorList>
            <person name="Zhou Z."/>
            <person name="Liu Y."/>
            <person name="Xu W."/>
            <person name="Pan J."/>
            <person name="Luo Z.H."/>
            <person name="Li M."/>
        </authorList>
    </citation>
    <scope>NUCLEOTIDE SEQUENCE [LARGE SCALE GENOMIC DNA]</scope>
    <source>
        <strain evidence="2">SpSt-853</strain>
    </source>
</reference>
<evidence type="ECO:0000256" key="1">
    <source>
        <dbReference type="SAM" id="MobiDB-lite"/>
    </source>
</evidence>
<dbReference type="SUPFAM" id="SSF46955">
    <property type="entry name" value="Putative DNA-binding domain"/>
    <property type="match status" value="1"/>
</dbReference>
<feature type="compositionally biased region" description="Low complexity" evidence="1">
    <location>
        <begin position="71"/>
        <end position="83"/>
    </location>
</feature>
<name>A0A7C5EQN6_9BACT</name>
<gene>
    <name evidence="2" type="ORF">ENW48_10060</name>
</gene>
<dbReference type="PANTHER" id="PTHR36154:SF1">
    <property type="entry name" value="DNA-BINDING TRANSCRIPTIONAL ACTIVATOR ALPA"/>
    <property type="match status" value="1"/>
</dbReference>
<accession>A0A7C5EQN6</accession>
<dbReference type="InterPro" id="IPR010260">
    <property type="entry name" value="AlpA"/>
</dbReference>
<sequence>MDKIIREHELLKLVGLSRTTLWRREKAGDFPKRRQLSSRSVGWVLSEVLEWIEQRPLAEGGARLAAPKKVQSSQISPQTSDSSEAIPGEGS</sequence>
<comment type="caution">
    <text evidence="2">The sequence shown here is derived from an EMBL/GenBank/DDBJ whole genome shotgun (WGS) entry which is preliminary data.</text>
</comment>
<feature type="region of interest" description="Disordered" evidence="1">
    <location>
        <begin position="62"/>
        <end position="91"/>
    </location>
</feature>
<organism evidence="2">
    <name type="scientific">Desulfobacca acetoxidans</name>
    <dbReference type="NCBI Taxonomy" id="60893"/>
    <lineage>
        <taxon>Bacteria</taxon>
        <taxon>Pseudomonadati</taxon>
        <taxon>Thermodesulfobacteriota</taxon>
        <taxon>Desulfobaccia</taxon>
        <taxon>Desulfobaccales</taxon>
        <taxon>Desulfobaccaceae</taxon>
        <taxon>Desulfobacca</taxon>
    </lineage>
</organism>
<proteinExistence type="predicted"/>
<dbReference type="InterPro" id="IPR052931">
    <property type="entry name" value="Prophage_regulatory_activator"/>
</dbReference>